<dbReference type="EMBL" id="BARV01039330">
    <property type="protein sequence ID" value="GAI56234.1"/>
    <property type="molecule type" value="Genomic_DNA"/>
</dbReference>
<sequence>CAKTAVFYKADAEYGGRVAEGLGLDIKEVERLAAMSQEERAKATA</sequence>
<accession>X1RL14</accession>
<feature type="non-terminal residue" evidence="1">
    <location>
        <position position="1"/>
    </location>
</feature>
<dbReference type="AlphaFoldDB" id="X1RL14"/>
<evidence type="ECO:0000313" key="1">
    <source>
        <dbReference type="EMBL" id="GAI56234.1"/>
    </source>
</evidence>
<protein>
    <recommendedName>
        <fullName evidence="2">Catalase immune-responsive domain-containing protein</fullName>
    </recommendedName>
</protein>
<proteinExistence type="predicted"/>
<comment type="caution">
    <text evidence="1">The sequence shown here is derived from an EMBL/GenBank/DDBJ whole genome shotgun (WGS) entry which is preliminary data.</text>
</comment>
<reference evidence="1" key="1">
    <citation type="journal article" date="2014" name="Front. Microbiol.">
        <title>High frequency of phylogenetically diverse reductive dehalogenase-homologous genes in deep subseafloor sedimentary metagenomes.</title>
        <authorList>
            <person name="Kawai M."/>
            <person name="Futagami T."/>
            <person name="Toyoda A."/>
            <person name="Takaki Y."/>
            <person name="Nishi S."/>
            <person name="Hori S."/>
            <person name="Arai W."/>
            <person name="Tsubouchi T."/>
            <person name="Morono Y."/>
            <person name="Uchiyama I."/>
            <person name="Ito T."/>
            <person name="Fujiyama A."/>
            <person name="Inagaki F."/>
            <person name="Takami H."/>
        </authorList>
    </citation>
    <scope>NUCLEOTIDE SEQUENCE</scope>
    <source>
        <strain evidence="1">Expedition CK06-06</strain>
    </source>
</reference>
<name>X1RL14_9ZZZZ</name>
<organism evidence="1">
    <name type="scientific">marine sediment metagenome</name>
    <dbReference type="NCBI Taxonomy" id="412755"/>
    <lineage>
        <taxon>unclassified sequences</taxon>
        <taxon>metagenomes</taxon>
        <taxon>ecological metagenomes</taxon>
    </lineage>
</organism>
<gene>
    <name evidence="1" type="ORF">S06H3_60314</name>
</gene>
<evidence type="ECO:0008006" key="2">
    <source>
        <dbReference type="Google" id="ProtNLM"/>
    </source>
</evidence>